<evidence type="ECO:0000313" key="5">
    <source>
        <dbReference type="EMBL" id="KAJ4267056.1"/>
    </source>
</evidence>
<dbReference type="Gene3D" id="1.10.630.10">
    <property type="entry name" value="Cytochrome P450"/>
    <property type="match status" value="1"/>
</dbReference>
<dbReference type="AlphaFoldDB" id="A0A9W8S8Q2"/>
<dbReference type="OrthoDB" id="1470350at2759"/>
<keyword evidence="4" id="KW-0812">Transmembrane</keyword>
<dbReference type="GO" id="GO:0004497">
    <property type="term" value="F:monooxygenase activity"/>
    <property type="evidence" value="ECO:0007669"/>
    <property type="project" value="InterPro"/>
</dbReference>
<dbReference type="PANTHER" id="PTHR24305">
    <property type="entry name" value="CYTOCHROME P450"/>
    <property type="match status" value="1"/>
</dbReference>
<dbReference type="GO" id="GO:0020037">
    <property type="term" value="F:heme binding"/>
    <property type="evidence" value="ECO:0007669"/>
    <property type="project" value="InterPro"/>
</dbReference>
<evidence type="ECO:0000313" key="6">
    <source>
        <dbReference type="Proteomes" id="UP001152049"/>
    </source>
</evidence>
<dbReference type="GO" id="GO:0016705">
    <property type="term" value="F:oxidoreductase activity, acting on paired donors, with incorporation or reduction of molecular oxygen"/>
    <property type="evidence" value="ECO:0007669"/>
    <property type="project" value="InterPro"/>
</dbReference>
<keyword evidence="4" id="KW-0472">Membrane</keyword>
<keyword evidence="3" id="KW-0408">Iron</keyword>
<comment type="caution">
    <text evidence="5">The sequence shown here is derived from an EMBL/GenBank/DDBJ whole genome shotgun (WGS) entry which is preliminary data.</text>
</comment>
<evidence type="ECO:0000256" key="4">
    <source>
        <dbReference type="SAM" id="Phobius"/>
    </source>
</evidence>
<reference evidence="5" key="1">
    <citation type="submission" date="2022-09" db="EMBL/GenBank/DDBJ databases">
        <title>Fusarium specimens isolated from Avocado Roots.</title>
        <authorList>
            <person name="Stajich J."/>
            <person name="Roper C."/>
            <person name="Heimlech-Rivalta G."/>
        </authorList>
    </citation>
    <scope>NUCLEOTIDE SEQUENCE</scope>
    <source>
        <strain evidence="5">CF00136</strain>
    </source>
</reference>
<evidence type="ECO:0000256" key="1">
    <source>
        <dbReference type="ARBA" id="ARBA00022617"/>
    </source>
</evidence>
<keyword evidence="4" id="KW-1133">Transmembrane helix</keyword>
<dbReference type="InterPro" id="IPR001128">
    <property type="entry name" value="Cyt_P450"/>
</dbReference>
<proteinExistence type="predicted"/>
<dbReference type="InterPro" id="IPR050121">
    <property type="entry name" value="Cytochrome_P450_monoxygenase"/>
</dbReference>
<keyword evidence="6" id="KW-1185">Reference proteome</keyword>
<dbReference type="Proteomes" id="UP001152049">
    <property type="component" value="Unassembled WGS sequence"/>
</dbReference>
<accession>A0A9W8S8Q2</accession>
<organism evidence="5 6">
    <name type="scientific">Fusarium torreyae</name>
    <dbReference type="NCBI Taxonomy" id="1237075"/>
    <lineage>
        <taxon>Eukaryota</taxon>
        <taxon>Fungi</taxon>
        <taxon>Dikarya</taxon>
        <taxon>Ascomycota</taxon>
        <taxon>Pezizomycotina</taxon>
        <taxon>Sordariomycetes</taxon>
        <taxon>Hypocreomycetidae</taxon>
        <taxon>Hypocreales</taxon>
        <taxon>Nectriaceae</taxon>
        <taxon>Fusarium</taxon>
    </lineage>
</organism>
<gene>
    <name evidence="5" type="ORF">NW762_003154</name>
</gene>
<dbReference type="Pfam" id="PF00067">
    <property type="entry name" value="p450"/>
    <property type="match status" value="1"/>
</dbReference>
<evidence type="ECO:0000256" key="3">
    <source>
        <dbReference type="ARBA" id="ARBA00023004"/>
    </source>
</evidence>
<evidence type="ECO:0000256" key="2">
    <source>
        <dbReference type="ARBA" id="ARBA00022723"/>
    </source>
</evidence>
<dbReference type="PANTHER" id="PTHR24305:SF108">
    <property type="entry name" value="P450, PUTATIVE (EUROFUNG)-RELATED"/>
    <property type="match status" value="1"/>
</dbReference>
<keyword evidence="1" id="KW-0349">Heme</keyword>
<dbReference type="SUPFAM" id="SSF48264">
    <property type="entry name" value="Cytochrome P450"/>
    <property type="match status" value="1"/>
</dbReference>
<feature type="transmembrane region" description="Helical" evidence="4">
    <location>
        <begin position="12"/>
        <end position="35"/>
    </location>
</feature>
<dbReference type="EMBL" id="JAOQAZ010000004">
    <property type="protein sequence ID" value="KAJ4267056.1"/>
    <property type="molecule type" value="Genomic_DNA"/>
</dbReference>
<dbReference type="GO" id="GO:0005506">
    <property type="term" value="F:iron ion binding"/>
    <property type="evidence" value="ECO:0007669"/>
    <property type="project" value="InterPro"/>
</dbReference>
<keyword evidence="2" id="KW-0479">Metal-binding</keyword>
<name>A0A9W8S8Q2_9HYPO</name>
<protein>
    <submittedName>
        <fullName evidence="5">Uncharacterized protein</fullName>
    </submittedName>
</protein>
<dbReference type="InterPro" id="IPR036396">
    <property type="entry name" value="Cyt_P450_sf"/>
</dbReference>
<sequence>MKLSTDDDLIYIKVASSALLVLLTGFLIDAVWNIFLSPTSKVPGPKLAKVSSIPMLVMQAKSRRMHWVQSLFHEYGSTVQIAPNIVVTNETEGVRKIYKNMKVMKGPFYETFSIIDGSRPCLALRDVKKANQRRKSYLPAFSRQNLMAFAPRIYDHLQELISKLDEAEKEGEALDAFRYWRYLTLDVVVDLTFNGKLNMLKEPGEGARFVEIVEDQTKWFFLNIYIPFLGSVPDFFLPRKVLKWKQSAIFGEKFPKDAFTNWKNEREAGNLESRSLDVIETLSKFGDDNPNDKLSEGEIVASISEIM</sequence>